<gene>
    <name evidence="1" type="ORF">AHMF7605_20890</name>
</gene>
<proteinExistence type="predicted"/>
<sequence length="171" mass="19367">MEKVRKFVQNFYSWTQNIKVYQRFGDFRDKCVHDGTNLTGTNPKLASEYLLIRAYRSSLTFLGAVFDEDMYLSAGDTLVNADFPLKRDPKPGVYTPFLNAYFLDIGIYKLGLDKVHSDYGGVPMKVAPGSRLENGTQPIIDSKNANVTIANLAALFFQPQILPLKFHYEVL</sequence>
<protein>
    <submittedName>
        <fullName evidence="1">Uncharacterized protein</fullName>
    </submittedName>
</protein>
<comment type="caution">
    <text evidence="1">The sequence shown here is derived from an EMBL/GenBank/DDBJ whole genome shotgun (WGS) entry which is preliminary data.</text>
</comment>
<evidence type="ECO:0000313" key="2">
    <source>
        <dbReference type="Proteomes" id="UP000240357"/>
    </source>
</evidence>
<accession>A0A2T2YPF3</accession>
<reference evidence="1 2" key="1">
    <citation type="submission" date="2018-03" db="EMBL/GenBank/DDBJ databases">
        <title>Adhaeribacter sp. HMF7605 Genome sequencing and assembly.</title>
        <authorList>
            <person name="Kang H."/>
            <person name="Kang J."/>
            <person name="Cha I."/>
            <person name="Kim H."/>
            <person name="Joh K."/>
        </authorList>
    </citation>
    <scope>NUCLEOTIDE SEQUENCE [LARGE SCALE GENOMIC DNA]</scope>
    <source>
        <strain evidence="1 2">HMF7605</strain>
    </source>
</reference>
<dbReference type="OrthoDB" id="9553910at2"/>
<dbReference type="Proteomes" id="UP000240357">
    <property type="component" value="Unassembled WGS sequence"/>
</dbReference>
<dbReference type="EMBL" id="PYFT01000001">
    <property type="protein sequence ID" value="PSR57397.1"/>
    <property type="molecule type" value="Genomic_DNA"/>
</dbReference>
<name>A0A2T2YPF3_9BACT</name>
<organism evidence="1 2">
    <name type="scientific">Adhaeribacter arboris</name>
    <dbReference type="NCBI Taxonomy" id="2072846"/>
    <lineage>
        <taxon>Bacteria</taxon>
        <taxon>Pseudomonadati</taxon>
        <taxon>Bacteroidota</taxon>
        <taxon>Cytophagia</taxon>
        <taxon>Cytophagales</taxon>
        <taxon>Hymenobacteraceae</taxon>
        <taxon>Adhaeribacter</taxon>
    </lineage>
</organism>
<keyword evidence="2" id="KW-1185">Reference proteome</keyword>
<evidence type="ECO:0000313" key="1">
    <source>
        <dbReference type="EMBL" id="PSR57397.1"/>
    </source>
</evidence>
<dbReference type="AlphaFoldDB" id="A0A2T2YPF3"/>